<dbReference type="AlphaFoldDB" id="A0A8J2SI62"/>
<evidence type="ECO:0000313" key="1">
    <source>
        <dbReference type="EMBL" id="CAH0370923.1"/>
    </source>
</evidence>
<sequence length="123" mass="13663">RELCKKQRDAAVLGPSERVAYGAQRIQDGLTSAALPHAATAPHLHTLQPASKYLQRGAFDSIDASDTKNSAWPRAEDACITVIICKRHARSYARSRVRRKRCRPPPQHDLRPAQRRVFVVGAA</sequence>
<reference evidence="1" key="1">
    <citation type="submission" date="2021-11" db="EMBL/GenBank/DDBJ databases">
        <authorList>
            <consortium name="Genoscope - CEA"/>
            <person name="William W."/>
        </authorList>
    </citation>
    <scope>NUCLEOTIDE SEQUENCE</scope>
</reference>
<accession>A0A8J2SI62</accession>
<evidence type="ECO:0000313" key="2">
    <source>
        <dbReference type="Proteomes" id="UP000789595"/>
    </source>
</evidence>
<gene>
    <name evidence="1" type="ORF">PECAL_3P08360</name>
</gene>
<proteinExistence type="predicted"/>
<feature type="non-terminal residue" evidence="1">
    <location>
        <position position="123"/>
    </location>
</feature>
<keyword evidence="2" id="KW-1185">Reference proteome</keyword>
<dbReference type="EMBL" id="CAKKNE010000003">
    <property type="protein sequence ID" value="CAH0370923.1"/>
    <property type="molecule type" value="Genomic_DNA"/>
</dbReference>
<dbReference type="Proteomes" id="UP000789595">
    <property type="component" value="Unassembled WGS sequence"/>
</dbReference>
<feature type="non-terminal residue" evidence="1">
    <location>
        <position position="1"/>
    </location>
</feature>
<protein>
    <submittedName>
        <fullName evidence="1">Uncharacterized protein</fullName>
    </submittedName>
</protein>
<comment type="caution">
    <text evidence="1">The sequence shown here is derived from an EMBL/GenBank/DDBJ whole genome shotgun (WGS) entry which is preliminary data.</text>
</comment>
<organism evidence="1 2">
    <name type="scientific">Pelagomonas calceolata</name>
    <dbReference type="NCBI Taxonomy" id="35677"/>
    <lineage>
        <taxon>Eukaryota</taxon>
        <taxon>Sar</taxon>
        <taxon>Stramenopiles</taxon>
        <taxon>Ochrophyta</taxon>
        <taxon>Pelagophyceae</taxon>
        <taxon>Pelagomonadales</taxon>
        <taxon>Pelagomonadaceae</taxon>
        <taxon>Pelagomonas</taxon>
    </lineage>
</organism>
<name>A0A8J2SI62_9STRA</name>